<proteinExistence type="predicted"/>
<name>A0A4Q7L3V4_9PSEU</name>
<sequence>MSRHAAIDSLSICAPPSAVSADWTIFVTSSGKARSSSPIDSFYVEHQGLNKLGSLLQGDQVDEDVQYLLGGQLLLGYVSATELYFRQMISRCVALCPIIRQANGQQMIPFGALDYYHKDSLENALTERVSFSEPGTIKNQLDGRLGVKVVPRSSLDRSIEDYEKLCQVRHSLVHSHGVVNSSNAAKLGIDPARSLQTCIDSRCLQLVAAVALNLVRDANNEIARSIVWDWVKRGILTGDNRKDRAHLGRLLRQLGSAIDSDSGRSVTGNSELFKIVKAAVVAISTKSIGRRR</sequence>
<comment type="caution">
    <text evidence="1">The sequence shown here is derived from an EMBL/GenBank/DDBJ whole genome shotgun (WGS) entry which is preliminary data.</text>
</comment>
<reference evidence="1 2" key="1">
    <citation type="submission" date="2019-02" db="EMBL/GenBank/DDBJ databases">
        <title>Genomic Encyclopedia of Type Strains, Phase IV (KMG-IV): sequencing the most valuable type-strain genomes for metagenomic binning, comparative biology and taxonomic classification.</title>
        <authorList>
            <person name="Goeker M."/>
        </authorList>
    </citation>
    <scope>NUCLEOTIDE SEQUENCE [LARGE SCALE GENOMIC DNA]</scope>
    <source>
        <strain evidence="1 2">DSM 101727</strain>
    </source>
</reference>
<gene>
    <name evidence="1" type="ORF">EV193_102817</name>
</gene>
<evidence type="ECO:0000313" key="2">
    <source>
        <dbReference type="Proteomes" id="UP000294257"/>
    </source>
</evidence>
<accession>A0A4Q7L3V4</accession>
<protein>
    <submittedName>
        <fullName evidence="1">Uncharacterized protein</fullName>
    </submittedName>
</protein>
<dbReference type="EMBL" id="SGWQ01000002">
    <property type="protein sequence ID" value="RZS43836.1"/>
    <property type="molecule type" value="Genomic_DNA"/>
</dbReference>
<organism evidence="1 2">
    <name type="scientific">Herbihabitans rhizosphaerae</name>
    <dbReference type="NCBI Taxonomy" id="1872711"/>
    <lineage>
        <taxon>Bacteria</taxon>
        <taxon>Bacillati</taxon>
        <taxon>Actinomycetota</taxon>
        <taxon>Actinomycetes</taxon>
        <taxon>Pseudonocardiales</taxon>
        <taxon>Pseudonocardiaceae</taxon>
        <taxon>Herbihabitans</taxon>
    </lineage>
</organism>
<keyword evidence="2" id="KW-1185">Reference proteome</keyword>
<evidence type="ECO:0000313" key="1">
    <source>
        <dbReference type="EMBL" id="RZS43836.1"/>
    </source>
</evidence>
<dbReference type="Proteomes" id="UP000294257">
    <property type="component" value="Unassembled WGS sequence"/>
</dbReference>
<dbReference type="AlphaFoldDB" id="A0A4Q7L3V4"/>